<evidence type="ECO:0000256" key="1">
    <source>
        <dbReference type="ARBA" id="ARBA00023002"/>
    </source>
</evidence>
<dbReference type="Pfam" id="PF01558">
    <property type="entry name" value="POR"/>
    <property type="match status" value="1"/>
</dbReference>
<dbReference type="InterPro" id="IPR046667">
    <property type="entry name" value="DUF6537"/>
</dbReference>
<feature type="domain" description="DUF6537" evidence="3">
    <location>
        <begin position="469"/>
        <end position="660"/>
    </location>
</feature>
<keyword evidence="1" id="KW-0560">Oxidoreductase</keyword>
<dbReference type="EMBL" id="UOEJ01000168">
    <property type="protein sequence ID" value="VAW03130.1"/>
    <property type="molecule type" value="Genomic_DNA"/>
</dbReference>
<evidence type="ECO:0000259" key="2">
    <source>
        <dbReference type="Pfam" id="PF01558"/>
    </source>
</evidence>
<feature type="domain" description="Pyruvate/ketoisovalerate oxidoreductase catalytic" evidence="2">
    <location>
        <begin position="256"/>
        <end position="441"/>
    </location>
</feature>
<dbReference type="InterPro" id="IPR051457">
    <property type="entry name" value="2-oxoacid:Fd_oxidoreductase"/>
</dbReference>
<accession>A0A3B0SFL9</accession>
<proteinExistence type="predicted"/>
<evidence type="ECO:0000259" key="3">
    <source>
        <dbReference type="Pfam" id="PF20169"/>
    </source>
</evidence>
<gene>
    <name evidence="4" type="ORF">MNBD_ALPHA01-2052</name>
</gene>
<dbReference type="InterPro" id="IPR029061">
    <property type="entry name" value="THDP-binding"/>
</dbReference>
<protein>
    <submittedName>
        <fullName evidence="4">Indolepyruvate ferredoxin oxidoreductase, alpha and beta subunits</fullName>
    </submittedName>
</protein>
<dbReference type="SUPFAM" id="SSF53323">
    <property type="entry name" value="Pyruvate-ferredoxin oxidoreductase, PFOR, domain III"/>
    <property type="match status" value="1"/>
</dbReference>
<dbReference type="Pfam" id="PF20169">
    <property type="entry name" value="DUF6537"/>
    <property type="match status" value="1"/>
</dbReference>
<dbReference type="NCBIfam" id="NF009588">
    <property type="entry name" value="PRK13029.1"/>
    <property type="match status" value="1"/>
</dbReference>
<dbReference type="GO" id="GO:0016903">
    <property type="term" value="F:oxidoreductase activity, acting on the aldehyde or oxo group of donors"/>
    <property type="evidence" value="ECO:0007669"/>
    <property type="project" value="InterPro"/>
</dbReference>
<evidence type="ECO:0000313" key="4">
    <source>
        <dbReference type="EMBL" id="VAW03130.1"/>
    </source>
</evidence>
<dbReference type="InterPro" id="IPR002869">
    <property type="entry name" value="Pyrv_flavodox_OxRed_cen"/>
</dbReference>
<reference evidence="4" key="1">
    <citation type="submission" date="2018-06" db="EMBL/GenBank/DDBJ databases">
        <authorList>
            <person name="Zhirakovskaya E."/>
        </authorList>
    </citation>
    <scope>NUCLEOTIDE SEQUENCE</scope>
</reference>
<dbReference type="NCBIfam" id="NF009589">
    <property type="entry name" value="PRK13030.1"/>
    <property type="match status" value="1"/>
</dbReference>
<sequence>MTQMGGEGVNWIGQSAFTGEKHIFQNLGDGTYYHSGLLAIRQSVAAKINITYKILYNDAIAMTGGQPVEGTLTAGQISRQIHAEGVRPIHIVTDEPEKYGNHADFAPGVTIHHRRELDDIQRKLRDSPGVSAVIYDQTCASEKRRRRKKNQFPDPPKRAFINDLVCEACGDCSTASNCVSIIPQETELGRKRAIDQSGCNKDYSCVDGFCPSFVTVHGGSVKKGSPVNPDQLMDQIPLPALPPMDDGYDIMITGIGGTGIVTIGQIMVMAAHLEGKGASVLDFTGFAQKGGSVISYLRLAKTARDLKAVRIGTGAADFLLGCDMVVAGSREALRTLQKGKSSVILNSQKNQTAQFVLNRDADIHDGLISHNISHMIGEDQLDRVDAARMATALMGDSIATNMFLFGYGWQKGRIPLSLAAILRAIQLNGVAIKSNIQSFNWGRIAAADMALVEQALPHPVKGDATLTILDDIVAYRAEYLTDYQDEALARRYRDRVEKIRLLEKKLDIQNDDLSRAVARNYFRLLAVKDEYEVARLYTNGEFERKIRRQFDGDFKIRFHMAPPLLSRKDRKGHLRKREFGGWMFRALKILARMRGLRGTIFDIFGRTAERRMERKLICDYEYLLNEFEKTLTREKIFTAIALASIPSEIRGFGHVKEESFKISTKKSIALLQDYHSRDKHMVTAQ</sequence>
<name>A0A3B0SFL9_9ZZZZ</name>
<dbReference type="InterPro" id="IPR019752">
    <property type="entry name" value="Pyrv/ketoisovalerate_OxRed_cat"/>
</dbReference>
<organism evidence="4">
    <name type="scientific">hydrothermal vent metagenome</name>
    <dbReference type="NCBI Taxonomy" id="652676"/>
    <lineage>
        <taxon>unclassified sequences</taxon>
        <taxon>metagenomes</taxon>
        <taxon>ecological metagenomes</taxon>
    </lineage>
</organism>
<dbReference type="PANTHER" id="PTHR48084">
    <property type="entry name" value="2-OXOGLUTARATE OXIDOREDUCTASE SUBUNIT KORB-RELATED"/>
    <property type="match status" value="1"/>
</dbReference>
<dbReference type="PANTHER" id="PTHR48084:SF3">
    <property type="entry name" value="SUBUNIT OF PYRUVATE:FLAVODOXIN OXIDOREDUCTASE"/>
    <property type="match status" value="1"/>
</dbReference>
<dbReference type="Gene3D" id="3.40.920.10">
    <property type="entry name" value="Pyruvate-ferredoxin oxidoreductase, PFOR, domain III"/>
    <property type="match status" value="1"/>
</dbReference>
<dbReference type="AlphaFoldDB" id="A0A3B0SFL9"/>
<dbReference type="SUPFAM" id="SSF52518">
    <property type="entry name" value="Thiamin diphosphate-binding fold (THDP-binding)"/>
    <property type="match status" value="1"/>
</dbReference>
<keyword evidence="4" id="KW-0670">Pyruvate</keyword>